<accession>A0ACC2ZDY0</accession>
<dbReference type="EMBL" id="JAPDRP010000007">
    <property type="protein sequence ID" value="KAJ9645811.1"/>
    <property type="molecule type" value="Genomic_DNA"/>
</dbReference>
<dbReference type="Proteomes" id="UP001172680">
    <property type="component" value="Unassembled WGS sequence"/>
</dbReference>
<protein>
    <submittedName>
        <fullName evidence="1">Uncharacterized protein</fullName>
    </submittedName>
</protein>
<gene>
    <name evidence="1" type="ORF">H2199_002852</name>
</gene>
<reference evidence="1" key="1">
    <citation type="submission" date="2022-10" db="EMBL/GenBank/DDBJ databases">
        <title>Culturing micro-colonial fungi from biological soil crusts in the Mojave desert and describing Neophaeococcomyces mojavensis, and introducing the new genera and species Taxawa tesnikishii.</title>
        <authorList>
            <person name="Kurbessoian T."/>
            <person name="Stajich J.E."/>
        </authorList>
    </citation>
    <scope>NUCLEOTIDE SEQUENCE</scope>
    <source>
        <strain evidence="1">JES_115</strain>
    </source>
</reference>
<proteinExistence type="predicted"/>
<sequence length="2497" mass="274323">MRLHALLSLASLLPSAFAVFADDAYHVDYHHALLGLPQEHTTFFQQPYAGSKAALIYTLSDKLVLGAINPKDGEIVWRQSLASPNATKSWLRAGKDRIQWWPLWDLEIIEIEDSELSAGPKDVLVLFNGTNPVVSRLDGKTGQLKWSFQDESGDAPFQVLASGAGIHYISLHTTLLGGLTIKVVSLDQSTGHKTDQYSLSSGSDLSSADSILFVGANSASPILAWTDKSNKALKVNIIGTKSVASLDVEDKDGVGIDTISLHAPLATNSMPHFLVQVQTAQSHWADVYHIDLKRSSISKEYTLPKVAGKGAFATSTVDANVFFTRITADEVTVVSSVSHGILGRWPLKATAVLGLNGQTYPVSAVSEVVARSGSAQAVRSAVLFSNGDWALIRNGEVTWSRPEALAGVTAAIWAELPETESLADQLEIESHGNILAAYIHRLKRHAGDLQHLPEWLRRLPSRILANFSGGSTRRPLDDLQKDSFGFRKLIVVATEKGRMAALNAGGSGKILWSMDTVPLTAGEKWTPQLRTSSGGAIAVQDQSKRLNLLIDAASGKLLPVDDPRVNSAFRHPSTGAALVSYSLVEGEVRAHIPGQENAVPLWRFLPATDESILEITPRPADDPVASIGKVLGDRRVLYKYLNPNLVLVTAVQRTASTLSVYLLDSTSGDVLYTASHSGIDVTRKITPAVSENWFTYSYTLDVSSSSLSRGHQLVVAELYESAIPNDRGPLDTAANYSSFQPANAPGDVAKPHVISQTFQISEEISKMSVTQTRQGITSRQLLAVLPESNSIVGIPRNVIDPRRPVGRDPTPAEVTEGLVRYSPAVDFDPKWYLNHKREVFGIVGLITSPALLESTSLVFAYGLDMFGTRVTPSFSFDVLGKDFNKLQMLATVVALFVGVMFVAPLPPLLEQTVGEHFASIVREYGDRTAVISRHQQARLSYDKLDRDSNALARGLARTGVKKGDRIAVSLGNNTEFATLTYALFKLGAILVPLNPAFNALQVISALNHLTASHLIIGAETNLPRKDPRSNIPLLKHLIPNLAGHKVESELVPSLKSVVLVNNSDGRIDISDFKCAAQYPHVFEDGGDGSRPLEPQELSPDEVVNIQFTSGTTSMPKAACLTHRSILNNGKSIGDRMLLTPDDVVCCPPPLFHCFGCILGYMATATHGSAIVFPTEAFDAYAALQAVREYKCTALYGVPTMFVAELELLANGVVPYEGFQYLRTGIAAGSSIPSELMRKLHKVLNLTELTICYGMTETSPVSAMTTTDDPMEKRIDSVGRLLPHVSAKVVDPADWSRTLGIDERGELAVSGYLVMKGYWGDEARTREVLVPNEAGEMWMHTGDEASMDADGYIKITGRIKDLIIKGGENIHPLEIENCLFAHPSIAEVSVVGVPDERYGEVVAAFVIPHKVDGKMAEISVEEVREWVRSRLSHHLVPKYVFWTDSYPKTASGKIQKFKLRERGMQLIREGTFVRYAPNTLSINDPQALKAIYGHKANVRKSDFYLAFPAAPGVFSTHTALDRHQHARKRRVMSHAFSDSALKGVEDFVLVHIQEYIERLTTKSSDRHEPPLSGEKNGWTDGKDLSKWSSYLGFDVMGDLSFGKSFGMLGNHPENREACFLLEQAARRHNITGPMPFLHRSGIDKILFRKIYNDRKAYLAFSRKQVSERTNSDVLKSERKDFFYYLLRSKDPETGEGFSMRELWGESNTLIIAGSDTTSTTLTATLFYLLHDASVLSRLNAEIRSTFDSVEEIRSGPKLNSCSYLRACIDEAMRMSPPVGAILPRTVLPGGLEVLGHKLPAGTGVGSPIYALHHHAAYVPNSFIYNPSRWLADEPGTTPESLEALHSVFNPFSIGPRGCIGKPMAYLELSLALARLVWAFDMRLAPGEEGRVGEGRKGLGYGREREHEFQLEDIFVKAYYAKEAPSVLQQASQYLRPSITRRLQAASAGNYAPTRTVNERLSQLRHEENAKNGPEKVRDSILDQLSQRSVPPHLRHILNLPETAPPQPKPGVRVRRRGPPGPAPPKSWLESSIHAPAHTRPQAEKRRATAAGPSQNTRWRPRGFSTLCALDNGSQSLPRPRSLVHQTLKTIARNWDFLVEYEQHYLATLPVSLKSSLLSYLSVYGPEEGINISSLKVLFLTELELSGATGSTELMSLDLSGLIGPKLALHELLKYFKSPATEAAAHQPEKGPLQTSTSTDGAGYGMERTKPAYDMIDSWEEELEAETQAVTVSRAIHMTRFPNLTRLSLSHPTSASWNHLLSLSAQLGPLTHLSLAYWPTPSRTPNSLTTSIVSKHRSPISMGATSFYSAMDNDWAEAAHILRCLSSNTYCLQWLDLEGCDWLPALSWASCTEPWSRTDVSKVSGREDSWSASDAPLGIDWNGSWRDLTFVNVSQGWIPRNVRAIRSMPSGLIGCELLSWLREHDAEYGEDGLHSEEATVAEVNGWLEKEKEARAVASRVKAARRARGVFCHFDHGWIPPVKGKKAPESEDGLLLHRIH</sequence>
<organism evidence="1 2">
    <name type="scientific">Coniosporium tulheliwenetii</name>
    <dbReference type="NCBI Taxonomy" id="3383036"/>
    <lineage>
        <taxon>Eukaryota</taxon>
        <taxon>Fungi</taxon>
        <taxon>Dikarya</taxon>
        <taxon>Ascomycota</taxon>
        <taxon>Pezizomycotina</taxon>
        <taxon>Dothideomycetes</taxon>
        <taxon>Dothideomycetes incertae sedis</taxon>
        <taxon>Coniosporium</taxon>
    </lineage>
</organism>
<name>A0ACC2ZDY0_9PEZI</name>
<evidence type="ECO:0000313" key="2">
    <source>
        <dbReference type="Proteomes" id="UP001172680"/>
    </source>
</evidence>
<comment type="caution">
    <text evidence="1">The sequence shown here is derived from an EMBL/GenBank/DDBJ whole genome shotgun (WGS) entry which is preliminary data.</text>
</comment>
<evidence type="ECO:0000313" key="1">
    <source>
        <dbReference type="EMBL" id="KAJ9645811.1"/>
    </source>
</evidence>
<keyword evidence="2" id="KW-1185">Reference proteome</keyword>